<dbReference type="EMBL" id="CP163439">
    <property type="protein sequence ID" value="XDQ34634.1"/>
    <property type="molecule type" value="Genomic_DNA"/>
</dbReference>
<evidence type="ECO:0000256" key="1">
    <source>
        <dbReference type="SAM" id="Phobius"/>
    </source>
</evidence>
<keyword evidence="1" id="KW-0812">Transmembrane</keyword>
<name>A0AB39PW65_9ACTN</name>
<dbReference type="AlphaFoldDB" id="A0AB39PW65"/>
<dbReference type="RefSeq" id="WP_369169223.1">
    <property type="nucleotide sequence ID" value="NZ_CP163439.1"/>
</dbReference>
<keyword evidence="1" id="KW-0472">Membrane</keyword>
<reference evidence="2" key="1">
    <citation type="submission" date="2024-07" db="EMBL/GenBank/DDBJ databases">
        <authorList>
            <person name="Yu S.T."/>
        </authorList>
    </citation>
    <scope>NUCLEOTIDE SEQUENCE</scope>
    <source>
        <strain evidence="2">R28</strain>
    </source>
</reference>
<accession>A0AB39PW65</accession>
<protein>
    <recommendedName>
        <fullName evidence="3">Superfamily III holin-X</fullName>
    </recommendedName>
</protein>
<sequence>MSANQKRLIAFAFSVLISLVLGFAAGLTVAALGASRLAAVSAGGGATVALLAIGVAVIALFDFTDDRGTPPAGPQRRTETPTT</sequence>
<evidence type="ECO:0008006" key="3">
    <source>
        <dbReference type="Google" id="ProtNLM"/>
    </source>
</evidence>
<evidence type="ECO:0000313" key="2">
    <source>
        <dbReference type="EMBL" id="XDQ34634.1"/>
    </source>
</evidence>
<gene>
    <name evidence="2" type="ORF">AB5J49_15525</name>
</gene>
<keyword evidence="1" id="KW-1133">Transmembrane helix</keyword>
<proteinExistence type="predicted"/>
<organism evidence="2">
    <name type="scientific">Streptomyces sp. R28</name>
    <dbReference type="NCBI Taxonomy" id="3238628"/>
    <lineage>
        <taxon>Bacteria</taxon>
        <taxon>Bacillati</taxon>
        <taxon>Actinomycetota</taxon>
        <taxon>Actinomycetes</taxon>
        <taxon>Kitasatosporales</taxon>
        <taxon>Streptomycetaceae</taxon>
        <taxon>Streptomyces</taxon>
    </lineage>
</organism>
<feature type="transmembrane region" description="Helical" evidence="1">
    <location>
        <begin position="40"/>
        <end position="61"/>
    </location>
</feature>